<feature type="transmembrane region" description="Helical" evidence="1">
    <location>
        <begin position="7"/>
        <end position="28"/>
    </location>
</feature>
<evidence type="ECO:0000313" key="3">
    <source>
        <dbReference type="Proteomes" id="UP000034706"/>
    </source>
</evidence>
<feature type="transmembrane region" description="Helical" evidence="1">
    <location>
        <begin position="113"/>
        <end position="141"/>
    </location>
</feature>
<dbReference type="PATRIC" id="fig|1618611.3.peg.126"/>
<dbReference type="EMBL" id="LBVT01000008">
    <property type="protein sequence ID" value="KKQ92291.1"/>
    <property type="molecule type" value="Genomic_DNA"/>
</dbReference>
<gene>
    <name evidence="2" type="ORF">UT16_C0008G0006</name>
</gene>
<organism evidence="2 3">
    <name type="scientific">Candidatus Azambacteria bacterium GW2011_GWA2_39_10</name>
    <dbReference type="NCBI Taxonomy" id="1618611"/>
    <lineage>
        <taxon>Bacteria</taxon>
        <taxon>Candidatus Azamiibacteriota</taxon>
    </lineage>
</organism>
<dbReference type="Proteomes" id="UP000034706">
    <property type="component" value="Unassembled WGS sequence"/>
</dbReference>
<keyword evidence="1" id="KW-1133">Transmembrane helix</keyword>
<protein>
    <submittedName>
        <fullName evidence="2">Uncharacterized protein</fullName>
    </submittedName>
</protein>
<comment type="caution">
    <text evidence="2">The sequence shown here is derived from an EMBL/GenBank/DDBJ whole genome shotgun (WGS) entry which is preliminary data.</text>
</comment>
<dbReference type="AlphaFoldDB" id="A0A0G0PSF6"/>
<keyword evidence="1" id="KW-0812">Transmembrane</keyword>
<evidence type="ECO:0000256" key="1">
    <source>
        <dbReference type="SAM" id="Phobius"/>
    </source>
</evidence>
<feature type="transmembrane region" description="Helical" evidence="1">
    <location>
        <begin position="59"/>
        <end position="77"/>
    </location>
</feature>
<sequence length="163" mass="18328">MSDRRYAVMFLRFGFLASVVFAVFWSVWHLSGHQVPSYTSLKFTDNILWTFPISRWWDIPFAFLVVNVYAWILRIYYQISLKFAEKNDLVFSLVASLVFSLVASLAASLGAGLFFGLFFGLVAGLGVGLGVGLVAGLCLLIKTLFSSNFWKPVCNWFIAKNIS</sequence>
<accession>A0A0G0PSF6</accession>
<keyword evidence="1" id="KW-0472">Membrane</keyword>
<feature type="transmembrane region" description="Helical" evidence="1">
    <location>
        <begin position="89"/>
        <end position="107"/>
    </location>
</feature>
<reference evidence="2" key="1">
    <citation type="journal article" date="2015" name="Nature">
        <title>rRNA introns, odd ribosomes, and small enigmatic genomes across a large radiation of phyla.</title>
        <authorList>
            <person name="Brown C.T."/>
            <person name="Hug L.A."/>
            <person name="Thomas B.C."/>
            <person name="Sharon I."/>
            <person name="Castelle C.J."/>
            <person name="Singh A."/>
            <person name="Wilkins M.J."/>
            <person name="Williams K.H."/>
            <person name="Banfield J.F."/>
        </authorList>
    </citation>
    <scope>NUCLEOTIDE SEQUENCE [LARGE SCALE GENOMIC DNA]</scope>
</reference>
<name>A0A0G0PSF6_9BACT</name>
<proteinExistence type="predicted"/>
<evidence type="ECO:0000313" key="2">
    <source>
        <dbReference type="EMBL" id="KKQ92291.1"/>
    </source>
</evidence>